<accession>A0ABN6D282</accession>
<dbReference type="RefSeq" id="WP_223909096.1">
    <property type="nucleotide sequence ID" value="NZ_AP024238.1"/>
</dbReference>
<dbReference type="EMBL" id="AP024238">
    <property type="protein sequence ID" value="BCO26080.1"/>
    <property type="molecule type" value="Genomic_DNA"/>
</dbReference>
<gene>
    <name evidence="2" type="ORF">MIZ03_0960</name>
</gene>
<keyword evidence="3" id="KW-1185">Reference proteome</keyword>
<evidence type="ECO:0000256" key="1">
    <source>
        <dbReference type="SAM" id="SignalP"/>
    </source>
</evidence>
<dbReference type="PROSITE" id="PS51257">
    <property type="entry name" value="PROKAR_LIPOPROTEIN"/>
    <property type="match status" value="1"/>
</dbReference>
<dbReference type="Proteomes" id="UP000824366">
    <property type="component" value="Chromosome"/>
</dbReference>
<evidence type="ECO:0000313" key="2">
    <source>
        <dbReference type="EMBL" id="BCO26080.1"/>
    </source>
</evidence>
<feature type="chain" id="PRO_5045272726" description="Lipocalin-like domain-containing protein" evidence="1">
    <location>
        <begin position="23"/>
        <end position="168"/>
    </location>
</feature>
<proteinExistence type="predicted"/>
<protein>
    <recommendedName>
        <fullName evidence="4">Lipocalin-like domain-containing protein</fullName>
    </recommendedName>
</protein>
<evidence type="ECO:0008006" key="4">
    <source>
        <dbReference type="Google" id="ProtNLM"/>
    </source>
</evidence>
<reference evidence="2 3" key="1">
    <citation type="journal article" date="2021" name="Microbiol. Spectr.">
        <title>A Single Bacterium Capable of Oxidation and Reduction of Iron at Circumneutral pH.</title>
        <authorList>
            <person name="Kato S."/>
            <person name="Ohkuma M."/>
        </authorList>
    </citation>
    <scope>NUCLEOTIDE SEQUENCE [LARGE SCALE GENOMIC DNA]</scope>
    <source>
        <strain evidence="2 3">MIZ03</strain>
    </source>
</reference>
<keyword evidence="1" id="KW-0732">Signal</keyword>
<evidence type="ECO:0000313" key="3">
    <source>
        <dbReference type="Proteomes" id="UP000824366"/>
    </source>
</evidence>
<name>A0ABN6D282_9BURK</name>
<organism evidence="2 3">
    <name type="scientific">Rhodoferax lithotrophicus</name>
    <dbReference type="NCBI Taxonomy" id="2798804"/>
    <lineage>
        <taxon>Bacteria</taxon>
        <taxon>Pseudomonadati</taxon>
        <taxon>Pseudomonadota</taxon>
        <taxon>Betaproteobacteria</taxon>
        <taxon>Burkholderiales</taxon>
        <taxon>Comamonadaceae</taxon>
        <taxon>Rhodoferax</taxon>
    </lineage>
</organism>
<feature type="signal peptide" evidence="1">
    <location>
        <begin position="1"/>
        <end position="22"/>
    </location>
</feature>
<sequence length="168" mass="17215">MSHSKLCWVACTGALVILTACGGGSDSASTSNTSGNTNVADPVDKYEGTWSACLTVKSGGSDQNTITATKTSAATINFSGQDIYYTSADCTGTPADTVPSSAQATHVGTKQIGTDTVDKWNVQAPLTTFKTVTLVANGQITFGLNASDGGAVDAEGFPTTWDMTLNKK</sequence>